<dbReference type="InterPro" id="IPR022655">
    <property type="entry name" value="DUF1553"/>
</dbReference>
<dbReference type="Pfam" id="PF07635">
    <property type="entry name" value="PSCyt1"/>
    <property type="match status" value="1"/>
</dbReference>
<sequence>MRKLANLLNIVVFHLLLDAPFLIKMQLKRTPPIRLTSLVIASVTVVWWMPDQAHSAETPATVTTETVDFNRDVRPILNEHCVACHGGVKQAGDVSFVYEESVSWVVEPGDSESSAMIERVLLDDDDDSRMPPPEHGRGLNEQEIATLRAWIDAGAKWGKHWSFEELNRQRLPNLDADEFSRVRLDRFVLEKMREADLSPNPEADPVRWLRRVSLELTGLPPTPEEADAFQIRVDQNGDRAYAEAVDRLLSSPGYGQRWASIWLDIIRYADSRGLGLDSRRNIWQYRDWVIRAFNSDVPYDVFTIQQLAGDLLDEPSLDDLLATACHRTTQTNEEGGTDDETFRTEAVMDRVSTTWQTWMGLSFGCVQCHSHPYDPIEHDEYYKFLAFFNNTVDSDLGSDAPTYAFPNDIDDFDRAMKLDRQIEAVNNEIWHESEKALSKAGQWQSWSVESSKTNNSTKVENKTIDGHDGYATVGTVARSTKVTLTGQSSANQTITAIQFTGLPKNVERAKAHSEWGYLISHFEVNVLGDGDEKQSIMIAQVVSDEPNPIISPNDSLNPKTRNGAGPYSRIHYPRSTTFVLAEPLQIDEGKKLEIHLSFNGVETGAFPLVAHRGYVRLSGDEVWRDWLERTDQLRGEASELRGQRRRIRSTNTPVMAERSNQWARPSFIFDRGNQLTKTDEVTPATPAFLPDLGNDEPSRLDLARWVVDQKNPLTARVAVNRIWSRVFGMGLVMTEEDFGIAGERPSHPELLDDLAYRFQTEMNWSVKRLLREILTSATYRQSSAASEEKLAADVSNQWLARGPRTRLPAETIRDQALAISGLLSQTMYGPPVHPPIPNGIWNPFNAGDKWRTPEQSDPNRYRRTVYTYIKRTIPYPIMASFDAPSREFCTVRRVASNTPTQALMTLNDATFVEASAALAERMRRHEGALAEQIRHGFRLATCREPSAEELEALTTLSHEIASEKDPHALQSVATVLLNMDEVLCK</sequence>
<name>A0ABT7PKD8_9BACT</name>
<dbReference type="InterPro" id="IPR011429">
    <property type="entry name" value="Cyt_c_Planctomycete-type"/>
</dbReference>
<feature type="domain" description="Cytochrome C Planctomycete-type" evidence="3">
    <location>
        <begin position="81"/>
        <end position="134"/>
    </location>
</feature>
<dbReference type="Pfam" id="PF07583">
    <property type="entry name" value="PSCyt2"/>
    <property type="match status" value="1"/>
</dbReference>
<dbReference type="InterPro" id="IPR036909">
    <property type="entry name" value="Cyt_c-like_dom_sf"/>
</dbReference>
<dbReference type="Pfam" id="PF07587">
    <property type="entry name" value="PSD1"/>
    <property type="match status" value="1"/>
</dbReference>
<gene>
    <name evidence="4" type="ORF">QTN89_15000</name>
</gene>
<comment type="caution">
    <text evidence="4">The sequence shown here is derived from an EMBL/GenBank/DDBJ whole genome shotgun (WGS) entry which is preliminary data.</text>
</comment>
<evidence type="ECO:0000313" key="4">
    <source>
        <dbReference type="EMBL" id="MDM4016751.1"/>
    </source>
</evidence>
<feature type="domain" description="DUF1553" evidence="2">
    <location>
        <begin position="699"/>
        <end position="955"/>
    </location>
</feature>
<feature type="domain" description="DUF1549" evidence="1">
    <location>
        <begin position="184"/>
        <end position="391"/>
    </location>
</feature>
<evidence type="ECO:0000259" key="3">
    <source>
        <dbReference type="Pfam" id="PF07635"/>
    </source>
</evidence>
<protein>
    <submittedName>
        <fullName evidence="4">PSD1 and planctomycete cytochrome C domain-containing protein</fullName>
    </submittedName>
</protein>
<accession>A0ABT7PKD8</accession>
<reference evidence="4 5" key="1">
    <citation type="submission" date="2023-06" db="EMBL/GenBank/DDBJ databases">
        <title>Roseiconus lacunae JC819 isolated from Gulf of Mannar region, Tamil Nadu.</title>
        <authorList>
            <person name="Pk S."/>
            <person name="Ch S."/>
            <person name="Ch V.R."/>
        </authorList>
    </citation>
    <scope>NUCLEOTIDE SEQUENCE [LARGE SCALE GENOMIC DNA]</scope>
    <source>
        <strain evidence="4 5">JC819</strain>
    </source>
</reference>
<dbReference type="EMBL" id="JASZZN010000010">
    <property type="protein sequence ID" value="MDM4016751.1"/>
    <property type="molecule type" value="Genomic_DNA"/>
</dbReference>
<dbReference type="PANTHER" id="PTHR35889:SF3">
    <property type="entry name" value="F-BOX DOMAIN-CONTAINING PROTEIN"/>
    <property type="match status" value="1"/>
</dbReference>
<dbReference type="SUPFAM" id="SSF46626">
    <property type="entry name" value="Cytochrome c"/>
    <property type="match status" value="1"/>
</dbReference>
<evidence type="ECO:0000259" key="1">
    <source>
        <dbReference type="Pfam" id="PF07583"/>
    </source>
</evidence>
<dbReference type="Proteomes" id="UP001239462">
    <property type="component" value="Unassembled WGS sequence"/>
</dbReference>
<proteinExistence type="predicted"/>
<organism evidence="4 5">
    <name type="scientific">Roseiconus lacunae</name>
    <dbReference type="NCBI Taxonomy" id="2605694"/>
    <lineage>
        <taxon>Bacteria</taxon>
        <taxon>Pseudomonadati</taxon>
        <taxon>Planctomycetota</taxon>
        <taxon>Planctomycetia</taxon>
        <taxon>Pirellulales</taxon>
        <taxon>Pirellulaceae</taxon>
        <taxon>Roseiconus</taxon>
    </lineage>
</organism>
<evidence type="ECO:0000313" key="5">
    <source>
        <dbReference type="Proteomes" id="UP001239462"/>
    </source>
</evidence>
<evidence type="ECO:0000259" key="2">
    <source>
        <dbReference type="Pfam" id="PF07587"/>
    </source>
</evidence>
<keyword evidence="5" id="KW-1185">Reference proteome</keyword>
<dbReference type="RefSeq" id="WP_289164388.1">
    <property type="nucleotide sequence ID" value="NZ_JASZZN010000010.1"/>
</dbReference>
<dbReference type="InterPro" id="IPR011444">
    <property type="entry name" value="DUF1549"/>
</dbReference>
<dbReference type="PANTHER" id="PTHR35889">
    <property type="entry name" value="CYCLOINULO-OLIGOSACCHARIDE FRUCTANOTRANSFERASE-RELATED"/>
    <property type="match status" value="1"/>
</dbReference>